<dbReference type="AlphaFoldDB" id="A0A6U6SKF1"/>
<organism evidence="2">
    <name type="scientific">Zooxanthella nutricula</name>
    <dbReference type="NCBI Taxonomy" id="1333877"/>
    <lineage>
        <taxon>Eukaryota</taxon>
        <taxon>Sar</taxon>
        <taxon>Alveolata</taxon>
        <taxon>Dinophyceae</taxon>
        <taxon>Peridiniales</taxon>
        <taxon>Peridiniales incertae sedis</taxon>
        <taxon>Zooxanthella</taxon>
    </lineage>
</organism>
<accession>A0A6U6SKF1</accession>
<keyword evidence="1" id="KW-0472">Membrane</keyword>
<evidence type="ECO:0000313" key="2">
    <source>
        <dbReference type="EMBL" id="CAD9631362.1"/>
    </source>
</evidence>
<dbReference type="EMBL" id="HBGW01079119">
    <property type="protein sequence ID" value="CAD9631362.1"/>
    <property type="molecule type" value="Transcribed_RNA"/>
</dbReference>
<feature type="transmembrane region" description="Helical" evidence="1">
    <location>
        <begin position="44"/>
        <end position="61"/>
    </location>
</feature>
<keyword evidence="1" id="KW-1133">Transmembrane helix</keyword>
<feature type="transmembrane region" description="Helical" evidence="1">
    <location>
        <begin position="73"/>
        <end position="92"/>
    </location>
</feature>
<name>A0A6U6SKF1_9DINO</name>
<proteinExistence type="predicted"/>
<protein>
    <submittedName>
        <fullName evidence="2">Uncharacterized protein</fullName>
    </submittedName>
</protein>
<evidence type="ECO:0000256" key="1">
    <source>
        <dbReference type="SAM" id="Phobius"/>
    </source>
</evidence>
<gene>
    <name evidence="2" type="ORF">BRAN1462_LOCUS50263</name>
</gene>
<feature type="transmembrane region" description="Helical" evidence="1">
    <location>
        <begin position="134"/>
        <end position="158"/>
    </location>
</feature>
<sequence length="230" mass="25210">MLLSPALVPTGPPPQRVLEKMVCWRCLILLLALTAVVRFCTLDVIGGVLSALMLVMACIMISDGMQELPRYTLVFGMLCLLCLFFDSVPLLASLGGRSEVSEEPVKRVTSNDIVRVTYTTTVRTNPFFDASRGLMYNVGSFAMLLSPMTMMLGAYLAFHAHVELQRYVQPFIGDADHASMWRDDIHAAAGGHGDDAAGGAHLRHPHGFVLHDSGNRPIPRFTGVPRRLDV</sequence>
<reference evidence="2" key="1">
    <citation type="submission" date="2021-01" db="EMBL/GenBank/DDBJ databases">
        <authorList>
            <person name="Corre E."/>
            <person name="Pelletier E."/>
            <person name="Niang G."/>
            <person name="Scheremetjew M."/>
            <person name="Finn R."/>
            <person name="Kale V."/>
            <person name="Holt S."/>
            <person name="Cochrane G."/>
            <person name="Meng A."/>
            <person name="Brown T."/>
            <person name="Cohen L."/>
        </authorList>
    </citation>
    <scope>NUCLEOTIDE SEQUENCE</scope>
    <source>
        <strain evidence="2">RCC3387</strain>
    </source>
</reference>
<keyword evidence="1" id="KW-0812">Transmembrane</keyword>